<comment type="similarity">
    <text evidence="2">Belongs to the asparagine synthetase family.</text>
</comment>
<dbReference type="Gene3D" id="3.60.20.10">
    <property type="entry name" value="Glutamine Phosphoribosylpyrophosphate, subunit 1, domain 1"/>
    <property type="match status" value="1"/>
</dbReference>
<dbReference type="CDD" id="cd01991">
    <property type="entry name" value="Asn_synthase_B_C"/>
    <property type="match status" value="1"/>
</dbReference>
<name>A0ABY7A7L7_9FIRM</name>
<feature type="domain" description="Glutamine amidotransferase type-2" evidence="9">
    <location>
        <begin position="2"/>
        <end position="220"/>
    </location>
</feature>
<dbReference type="PANTHER" id="PTHR43284:SF1">
    <property type="entry name" value="ASPARAGINE SYNTHETASE"/>
    <property type="match status" value="1"/>
</dbReference>
<dbReference type="Gene3D" id="3.40.50.620">
    <property type="entry name" value="HUPs"/>
    <property type="match status" value="1"/>
</dbReference>
<organism evidence="10 11">
    <name type="scientific">Lacrimispora xylanolytica</name>
    <dbReference type="NCBI Taxonomy" id="29375"/>
    <lineage>
        <taxon>Bacteria</taxon>
        <taxon>Bacillati</taxon>
        <taxon>Bacillota</taxon>
        <taxon>Clostridia</taxon>
        <taxon>Lachnospirales</taxon>
        <taxon>Lachnospiraceae</taxon>
        <taxon>Lacrimispora</taxon>
    </lineage>
</organism>
<dbReference type="SUPFAM" id="SSF56235">
    <property type="entry name" value="N-terminal nucleophile aminohydrolases (Ntn hydrolases)"/>
    <property type="match status" value="1"/>
</dbReference>
<evidence type="ECO:0000256" key="6">
    <source>
        <dbReference type="ARBA" id="ARBA00022888"/>
    </source>
</evidence>
<keyword evidence="5" id="KW-0067">ATP-binding</keyword>
<dbReference type="PIRSF" id="PIRSF001589">
    <property type="entry name" value="Asn_synthetase_glu-h"/>
    <property type="match status" value="1"/>
</dbReference>
<sequence>MCGIAGFYNPNRNYVKDRTYYENVLESMSAAQKHRGPDDSGIWLFEHGGLSHARLSIIDLANGSQPMKKTEAGKTFVIVYNGEIYNTEELRKDLIKRGHSFATTCDTEVILTGYMEFGPDFVKQLNGIFAFAIQDPYRDGLCLFRDRSGVKPLFYTIQDEEIIFSSELKGILAYPGIKPVLDRDGLNQVFSIGPARTPGSGILKGMKELLPGHFLFCSRDGFRLKSYWKLESHPHEDSYEETIEKTSFLVRDSIRRQMVSDVPICTFLSGGLDSSLVSAVCAQELKKQGKRLSTFSFDFVNNDKFFKANNFQPSQDRPYVDQMVKFLDSDHHYLECDNLTQADRLYDSVRAHDLPAMGDIDSSLLHFCSLVKPYNKVTLTGECADEIFGGYPWFHKEECFNAHAFPWTMDLKPRKAMLNHEFLDYLKMEDYVRETYEKSIAETPVLSEDNKTEARRREISYLNLRWFMQTLLNRMDRTSMYSGLEARVPFADHRIIEYVWNVPWDMKTKNGVVKNLLRESGKGLLPDEVLFRRKSPYPKTYDTNYEALLVDRVKEMALGSSPVMQFLDREHLEKFLTSPSDYGKPWYGQLMAGPQMLAYLLQINNWLETYHISVE</sequence>
<evidence type="ECO:0000256" key="2">
    <source>
        <dbReference type="ARBA" id="ARBA00005752"/>
    </source>
</evidence>
<reference evidence="10" key="1">
    <citation type="submission" date="2022-11" db="EMBL/GenBank/DDBJ databases">
        <title>Lacrimispora xylanolytica sy1, complete genome.</title>
        <authorList>
            <person name="Choi S."/>
        </authorList>
    </citation>
    <scope>NUCLEOTIDE SEQUENCE</scope>
    <source>
        <strain evidence="10">Sy1</strain>
    </source>
</reference>
<keyword evidence="7" id="KW-0315">Glutamine amidotransferase</keyword>
<dbReference type="InterPro" id="IPR033738">
    <property type="entry name" value="AsnB_N"/>
</dbReference>
<dbReference type="RefSeq" id="WP_268114410.1">
    <property type="nucleotide sequence ID" value="NZ_CP113524.1"/>
</dbReference>
<protein>
    <recommendedName>
        <fullName evidence="3">asparagine synthase (glutamine-hydrolyzing)</fullName>
        <ecNumber evidence="3">6.3.5.4</ecNumber>
    </recommendedName>
</protein>
<keyword evidence="4" id="KW-0547">Nucleotide-binding</keyword>
<gene>
    <name evidence="10" type="primary">asnB</name>
    <name evidence="10" type="ORF">OW255_13990</name>
</gene>
<evidence type="ECO:0000256" key="7">
    <source>
        <dbReference type="ARBA" id="ARBA00022962"/>
    </source>
</evidence>
<dbReference type="InterPro" id="IPR029055">
    <property type="entry name" value="Ntn_hydrolases_N"/>
</dbReference>
<proteinExistence type="inferred from homology"/>
<dbReference type="Pfam" id="PF13537">
    <property type="entry name" value="GATase_7"/>
    <property type="match status" value="1"/>
</dbReference>
<evidence type="ECO:0000256" key="4">
    <source>
        <dbReference type="ARBA" id="ARBA00022741"/>
    </source>
</evidence>
<dbReference type="GO" id="GO:0004066">
    <property type="term" value="F:asparagine synthase (glutamine-hydrolyzing) activity"/>
    <property type="evidence" value="ECO:0007669"/>
    <property type="project" value="UniProtKB-EC"/>
</dbReference>
<comment type="catalytic activity">
    <reaction evidence="8">
        <text>L-aspartate + L-glutamine + ATP + H2O = L-asparagine + L-glutamate + AMP + diphosphate + H(+)</text>
        <dbReference type="Rhea" id="RHEA:12228"/>
        <dbReference type="ChEBI" id="CHEBI:15377"/>
        <dbReference type="ChEBI" id="CHEBI:15378"/>
        <dbReference type="ChEBI" id="CHEBI:29985"/>
        <dbReference type="ChEBI" id="CHEBI:29991"/>
        <dbReference type="ChEBI" id="CHEBI:30616"/>
        <dbReference type="ChEBI" id="CHEBI:33019"/>
        <dbReference type="ChEBI" id="CHEBI:58048"/>
        <dbReference type="ChEBI" id="CHEBI:58359"/>
        <dbReference type="ChEBI" id="CHEBI:456215"/>
        <dbReference type="EC" id="6.3.5.4"/>
    </reaction>
</comment>
<dbReference type="SUPFAM" id="SSF52402">
    <property type="entry name" value="Adenine nucleotide alpha hydrolases-like"/>
    <property type="match status" value="1"/>
</dbReference>
<evidence type="ECO:0000256" key="8">
    <source>
        <dbReference type="ARBA" id="ARBA00048741"/>
    </source>
</evidence>
<dbReference type="InterPro" id="IPR001962">
    <property type="entry name" value="Asn_synthase"/>
</dbReference>
<dbReference type="PROSITE" id="PS51278">
    <property type="entry name" value="GATASE_TYPE_2"/>
    <property type="match status" value="1"/>
</dbReference>
<evidence type="ECO:0000313" key="11">
    <source>
        <dbReference type="Proteomes" id="UP001163115"/>
    </source>
</evidence>
<evidence type="ECO:0000259" key="9">
    <source>
        <dbReference type="PROSITE" id="PS51278"/>
    </source>
</evidence>
<dbReference type="EMBL" id="CP113524">
    <property type="protein sequence ID" value="WAJ22674.1"/>
    <property type="molecule type" value="Genomic_DNA"/>
</dbReference>
<keyword evidence="6" id="KW-0061">Asparagine biosynthesis</keyword>
<keyword evidence="6" id="KW-0028">Amino-acid biosynthesis</keyword>
<dbReference type="InterPro" id="IPR051786">
    <property type="entry name" value="ASN_synthetase/amidase"/>
</dbReference>
<comment type="pathway">
    <text evidence="1">Amino-acid biosynthesis; L-asparagine biosynthesis; L-asparagine from L-aspartate (L-Gln route): step 1/1.</text>
</comment>
<dbReference type="Proteomes" id="UP001163115">
    <property type="component" value="Chromosome"/>
</dbReference>
<evidence type="ECO:0000256" key="3">
    <source>
        <dbReference type="ARBA" id="ARBA00012737"/>
    </source>
</evidence>
<dbReference type="CDD" id="cd00712">
    <property type="entry name" value="AsnB"/>
    <property type="match status" value="1"/>
</dbReference>
<dbReference type="InterPro" id="IPR006426">
    <property type="entry name" value="Asn_synth_AEB"/>
</dbReference>
<evidence type="ECO:0000256" key="1">
    <source>
        <dbReference type="ARBA" id="ARBA00005187"/>
    </source>
</evidence>
<dbReference type="NCBIfam" id="TIGR01536">
    <property type="entry name" value="asn_synth_AEB"/>
    <property type="match status" value="1"/>
</dbReference>
<dbReference type="EC" id="6.3.5.4" evidence="3"/>
<evidence type="ECO:0000256" key="5">
    <source>
        <dbReference type="ARBA" id="ARBA00022840"/>
    </source>
</evidence>
<dbReference type="Pfam" id="PF00733">
    <property type="entry name" value="Asn_synthase"/>
    <property type="match status" value="1"/>
</dbReference>
<accession>A0ABY7A7L7</accession>
<dbReference type="InterPro" id="IPR014729">
    <property type="entry name" value="Rossmann-like_a/b/a_fold"/>
</dbReference>
<dbReference type="InterPro" id="IPR017932">
    <property type="entry name" value="GATase_2_dom"/>
</dbReference>
<dbReference type="PANTHER" id="PTHR43284">
    <property type="entry name" value="ASPARAGINE SYNTHETASE (GLUTAMINE-HYDROLYZING)"/>
    <property type="match status" value="1"/>
</dbReference>
<keyword evidence="11" id="KW-1185">Reference proteome</keyword>
<keyword evidence="10" id="KW-0436">Ligase</keyword>
<evidence type="ECO:0000313" key="10">
    <source>
        <dbReference type="EMBL" id="WAJ22674.1"/>
    </source>
</evidence>